<keyword evidence="2" id="KW-1185">Reference proteome</keyword>
<protein>
    <submittedName>
        <fullName evidence="1">Uncharacterized protein</fullName>
    </submittedName>
</protein>
<proteinExistence type="predicted"/>
<dbReference type="EMBL" id="BJWL01000374">
    <property type="protein sequence ID" value="GFS41395.1"/>
    <property type="molecule type" value="Genomic_DNA"/>
</dbReference>
<evidence type="ECO:0000313" key="1">
    <source>
        <dbReference type="EMBL" id="GFS41395.1"/>
    </source>
</evidence>
<sequence>MPFQAGNLKEFVDQEKPKTDETKVIKFASPKAKKFLWGPSTSKQCYLVTISTKAAMKKVHLVKEERKVLEDVGRTLEAKVIEDLICYELDEPNANCFFLVGSNMRERERTELIEFPKTNIEVCAWTSYEMPKIDPNLIKHVFNVIHEARLVKWRGRRSIAEIVDAVIEKVEKLKVASAIT</sequence>
<dbReference type="Proteomes" id="UP000585474">
    <property type="component" value="Unassembled WGS sequence"/>
</dbReference>
<gene>
    <name evidence="1" type="ORF">Acr_00g0074050</name>
</gene>
<organism evidence="1 2">
    <name type="scientific">Actinidia rufa</name>
    <dbReference type="NCBI Taxonomy" id="165716"/>
    <lineage>
        <taxon>Eukaryota</taxon>
        <taxon>Viridiplantae</taxon>
        <taxon>Streptophyta</taxon>
        <taxon>Embryophyta</taxon>
        <taxon>Tracheophyta</taxon>
        <taxon>Spermatophyta</taxon>
        <taxon>Magnoliopsida</taxon>
        <taxon>eudicotyledons</taxon>
        <taxon>Gunneridae</taxon>
        <taxon>Pentapetalae</taxon>
        <taxon>asterids</taxon>
        <taxon>Ericales</taxon>
        <taxon>Actinidiaceae</taxon>
        <taxon>Actinidia</taxon>
    </lineage>
</organism>
<dbReference type="AlphaFoldDB" id="A0A7J0DU17"/>
<dbReference type="OrthoDB" id="1928766at2759"/>
<comment type="caution">
    <text evidence="1">The sequence shown here is derived from an EMBL/GenBank/DDBJ whole genome shotgun (WGS) entry which is preliminary data.</text>
</comment>
<reference evidence="2" key="1">
    <citation type="submission" date="2019-07" db="EMBL/GenBank/DDBJ databases">
        <title>De Novo Assembly of kiwifruit Actinidia rufa.</title>
        <authorList>
            <person name="Sugita-Konishi S."/>
            <person name="Sato K."/>
            <person name="Mori E."/>
            <person name="Abe Y."/>
            <person name="Kisaki G."/>
            <person name="Hamano K."/>
            <person name="Suezawa K."/>
            <person name="Otani M."/>
            <person name="Fukuda T."/>
            <person name="Manabe T."/>
            <person name="Gomi K."/>
            <person name="Tabuchi M."/>
            <person name="Akimitsu K."/>
            <person name="Kataoka I."/>
        </authorList>
    </citation>
    <scope>NUCLEOTIDE SEQUENCE [LARGE SCALE GENOMIC DNA]</scope>
    <source>
        <strain evidence="2">cv. Fuchu</strain>
    </source>
</reference>
<name>A0A7J0DU17_9ERIC</name>
<accession>A0A7J0DU17</accession>
<evidence type="ECO:0000313" key="2">
    <source>
        <dbReference type="Proteomes" id="UP000585474"/>
    </source>
</evidence>